<proteinExistence type="predicted"/>
<dbReference type="AlphaFoldDB" id="A0A7S2FQZ8"/>
<gene>
    <name evidence="1" type="ORF">CBRE1094_LOCUS3979</name>
</gene>
<protein>
    <submittedName>
        <fullName evidence="1">Uncharacterized protein</fullName>
    </submittedName>
</protein>
<dbReference type="EMBL" id="HBGU01007295">
    <property type="protein sequence ID" value="CAD9406313.1"/>
    <property type="molecule type" value="Transcribed_RNA"/>
</dbReference>
<accession>A0A7S2FQZ8</accession>
<sequence>MATAREACTAACNSAGFCCNTNSGGCQLMTCTAGCLMAWYAASQSDCEAQCVAGNDAGCYYTHEPSGVVFDNCRGPEDCGCPAEGDAGYDENNQWGTSNDCGSGVGCTKGCALAGSLFGVSFYGRRLSAEELTAAAEAQSGNVAILSGAMEALSAHVGGRTVLSDEELATLVEEQFIPYTSGERAGVRALPFPPSSSSPIPVVLSHPPLPLPPSSSRSHSPFPL</sequence>
<organism evidence="1">
    <name type="scientific">Haptolina brevifila</name>
    <dbReference type="NCBI Taxonomy" id="156173"/>
    <lineage>
        <taxon>Eukaryota</taxon>
        <taxon>Haptista</taxon>
        <taxon>Haptophyta</taxon>
        <taxon>Prymnesiophyceae</taxon>
        <taxon>Prymnesiales</taxon>
        <taxon>Prymnesiaceae</taxon>
        <taxon>Haptolina</taxon>
    </lineage>
</organism>
<reference evidence="1" key="1">
    <citation type="submission" date="2021-01" db="EMBL/GenBank/DDBJ databases">
        <authorList>
            <person name="Corre E."/>
            <person name="Pelletier E."/>
            <person name="Niang G."/>
            <person name="Scheremetjew M."/>
            <person name="Finn R."/>
            <person name="Kale V."/>
            <person name="Holt S."/>
            <person name="Cochrane G."/>
            <person name="Meng A."/>
            <person name="Brown T."/>
            <person name="Cohen L."/>
        </authorList>
    </citation>
    <scope>NUCLEOTIDE SEQUENCE</scope>
    <source>
        <strain evidence="1">UTEX LB 985</strain>
    </source>
</reference>
<name>A0A7S2FQZ8_9EUKA</name>
<evidence type="ECO:0000313" key="1">
    <source>
        <dbReference type="EMBL" id="CAD9406313.1"/>
    </source>
</evidence>